<keyword evidence="3 7" id="KW-0812">Transmembrane</keyword>
<dbReference type="AlphaFoldDB" id="A0A212RXJ0"/>
<keyword evidence="9" id="KW-1185">Reference proteome</keyword>
<name>A0A212RXJ0_9PROT</name>
<feature type="transmembrane region" description="Helical" evidence="7">
    <location>
        <begin position="290"/>
        <end position="311"/>
    </location>
</feature>
<evidence type="ECO:0000256" key="1">
    <source>
        <dbReference type="ARBA" id="ARBA00004651"/>
    </source>
</evidence>
<evidence type="ECO:0000256" key="2">
    <source>
        <dbReference type="ARBA" id="ARBA00022475"/>
    </source>
</evidence>
<dbReference type="Proteomes" id="UP000197065">
    <property type="component" value="Unassembled WGS sequence"/>
</dbReference>
<dbReference type="EMBL" id="FYEH01000016">
    <property type="protein sequence ID" value="SNB77343.1"/>
    <property type="molecule type" value="Genomic_DNA"/>
</dbReference>
<keyword evidence="2" id="KW-1003">Cell membrane</keyword>
<protein>
    <submittedName>
        <fullName evidence="8">Membrane protein</fullName>
    </submittedName>
</protein>
<evidence type="ECO:0000256" key="3">
    <source>
        <dbReference type="ARBA" id="ARBA00022692"/>
    </source>
</evidence>
<comment type="subcellular location">
    <subcellularLocation>
        <location evidence="1">Cell membrane</location>
        <topology evidence="1">Multi-pass membrane protein</topology>
    </subcellularLocation>
</comment>
<evidence type="ECO:0000256" key="7">
    <source>
        <dbReference type="SAM" id="Phobius"/>
    </source>
</evidence>
<evidence type="ECO:0000256" key="5">
    <source>
        <dbReference type="ARBA" id="ARBA00023136"/>
    </source>
</evidence>
<dbReference type="PIRSF" id="PIRSF035875">
    <property type="entry name" value="RNase_BN"/>
    <property type="match status" value="1"/>
</dbReference>
<feature type="transmembrane region" description="Helical" evidence="7">
    <location>
        <begin position="224"/>
        <end position="243"/>
    </location>
</feature>
<organism evidence="8 9">
    <name type="scientific">Arboricoccus pini</name>
    <dbReference type="NCBI Taxonomy" id="1963835"/>
    <lineage>
        <taxon>Bacteria</taxon>
        <taxon>Pseudomonadati</taxon>
        <taxon>Pseudomonadota</taxon>
        <taxon>Alphaproteobacteria</taxon>
        <taxon>Geminicoccales</taxon>
        <taxon>Geminicoccaceae</taxon>
        <taxon>Arboricoccus</taxon>
    </lineage>
</organism>
<feature type="region of interest" description="Disordered" evidence="6">
    <location>
        <begin position="326"/>
        <end position="361"/>
    </location>
</feature>
<keyword evidence="5 7" id="KW-0472">Membrane</keyword>
<feature type="transmembrane region" description="Helical" evidence="7">
    <location>
        <begin position="176"/>
        <end position="204"/>
    </location>
</feature>
<sequence>MTLLLRPTLVGGGFESILMNETSWSMHYLAGLATGDPHGRDADAPTRIPLRGWWDIAFRIWRNIGEDRLLSVAAGMTFYTLLAIFPAIAAFVSLYGLLASGQSVEGTLDYLRGVLPPDALDLLADQMRRLVSQDNSALSLGFFISLGFSLWSSNASMKALFDALSIVYHEREKRGFFLLTGLSLTMTLGGLLFIILALSCVVVLPIVLSFVGLGFVTEWVMRLIRWPLLFAAGCLFLTFVYRYGPSRRPAKWRWISLGSIVAVLLWIIASMAFSYYVANFGSYNRTYGSLGAVVGFMTWIWISSIIILIGAELNAEIEHQTSVDSTIGKDRPLGERGATMADSIGPTAGEVGKSEQSLQQS</sequence>
<dbReference type="InterPro" id="IPR017039">
    <property type="entry name" value="Virul_fac_BrkB"/>
</dbReference>
<dbReference type="Pfam" id="PF03631">
    <property type="entry name" value="Virul_fac_BrkB"/>
    <property type="match status" value="1"/>
</dbReference>
<evidence type="ECO:0000256" key="6">
    <source>
        <dbReference type="SAM" id="MobiDB-lite"/>
    </source>
</evidence>
<evidence type="ECO:0000313" key="8">
    <source>
        <dbReference type="EMBL" id="SNB77343.1"/>
    </source>
</evidence>
<feature type="transmembrane region" description="Helical" evidence="7">
    <location>
        <begin position="137"/>
        <end position="155"/>
    </location>
</feature>
<feature type="transmembrane region" description="Helical" evidence="7">
    <location>
        <begin position="69"/>
        <end position="98"/>
    </location>
</feature>
<evidence type="ECO:0000256" key="4">
    <source>
        <dbReference type="ARBA" id="ARBA00022989"/>
    </source>
</evidence>
<keyword evidence="4 7" id="KW-1133">Transmembrane helix</keyword>
<dbReference type="PANTHER" id="PTHR30213">
    <property type="entry name" value="INNER MEMBRANE PROTEIN YHJD"/>
    <property type="match status" value="1"/>
</dbReference>
<accession>A0A212RXJ0</accession>
<reference evidence="8 9" key="1">
    <citation type="submission" date="2017-06" db="EMBL/GenBank/DDBJ databases">
        <authorList>
            <person name="Kim H.J."/>
            <person name="Triplett B.A."/>
        </authorList>
    </citation>
    <scope>NUCLEOTIDE SEQUENCE [LARGE SCALE GENOMIC DNA]</scope>
    <source>
        <strain evidence="8 9">B29T1</strain>
    </source>
</reference>
<dbReference type="PANTHER" id="PTHR30213:SF0">
    <property type="entry name" value="UPF0761 MEMBRANE PROTEIN YIHY"/>
    <property type="match status" value="1"/>
</dbReference>
<evidence type="ECO:0000313" key="9">
    <source>
        <dbReference type="Proteomes" id="UP000197065"/>
    </source>
</evidence>
<feature type="transmembrane region" description="Helical" evidence="7">
    <location>
        <begin position="255"/>
        <end position="278"/>
    </location>
</feature>
<proteinExistence type="predicted"/>
<dbReference type="GO" id="GO:0005886">
    <property type="term" value="C:plasma membrane"/>
    <property type="evidence" value="ECO:0007669"/>
    <property type="project" value="UniProtKB-SubCell"/>
</dbReference>
<gene>
    <name evidence="8" type="ORF">SAMN07250955_11664</name>
</gene>
<dbReference type="NCBIfam" id="TIGR00765">
    <property type="entry name" value="yihY_not_rbn"/>
    <property type="match status" value="1"/>
</dbReference>